<keyword evidence="3" id="KW-1185">Reference proteome</keyword>
<dbReference type="EMBL" id="JAVFKD010000010">
    <property type="protein sequence ID" value="KAK5994446.1"/>
    <property type="molecule type" value="Genomic_DNA"/>
</dbReference>
<protein>
    <recommendedName>
        <fullName evidence="4">Aminoglycoside phosphotransferase domain-containing protein</fullName>
    </recommendedName>
</protein>
<comment type="caution">
    <text evidence="2">The sequence shown here is derived from an EMBL/GenBank/DDBJ whole genome shotgun (WGS) entry which is preliminary data.</text>
</comment>
<name>A0ABR0SRU8_9HYPO</name>
<dbReference type="Proteomes" id="UP001338125">
    <property type="component" value="Unassembled WGS sequence"/>
</dbReference>
<sequence>MGGKIVFGNDGEPSGIGPSRELDENPMPKELMRYRLKDMPVYIETGPFLNTEEFYTRLVGKEDGLSVFSKGQQRLLMLFIGCIVDFFKVYEGSFVLAHPDFDIQNFIVSPDGDLVGIIDWNGVSVRPHSVGNLKYPGWLTRDLDPGMNGDGSDGVREDPYSRDDSPETLAAYRHIYAGIIAEILAAEKQRMGLVSRREADANVTRATLLTESISIAASSRMDRGNIIRKIVEKIGTVVEVPGNFDRQNLYMDLCNLAGEDLLGPETEEALKAEFKKLLGTHSL</sequence>
<evidence type="ECO:0000313" key="3">
    <source>
        <dbReference type="Proteomes" id="UP001338125"/>
    </source>
</evidence>
<reference evidence="2 3" key="1">
    <citation type="submission" date="2024-01" db="EMBL/GenBank/DDBJ databases">
        <title>Complete genome of Cladobotryum mycophilum ATHUM6906.</title>
        <authorList>
            <person name="Christinaki A.C."/>
            <person name="Myridakis A.I."/>
            <person name="Kouvelis V.N."/>
        </authorList>
    </citation>
    <scope>NUCLEOTIDE SEQUENCE [LARGE SCALE GENOMIC DNA]</scope>
    <source>
        <strain evidence="2 3">ATHUM6906</strain>
    </source>
</reference>
<evidence type="ECO:0000256" key="1">
    <source>
        <dbReference type="SAM" id="MobiDB-lite"/>
    </source>
</evidence>
<feature type="region of interest" description="Disordered" evidence="1">
    <location>
        <begin position="1"/>
        <end position="25"/>
    </location>
</feature>
<evidence type="ECO:0000313" key="2">
    <source>
        <dbReference type="EMBL" id="KAK5994446.1"/>
    </source>
</evidence>
<accession>A0ABR0SRU8</accession>
<gene>
    <name evidence="2" type="ORF">PT974_04920</name>
</gene>
<organism evidence="2 3">
    <name type="scientific">Cladobotryum mycophilum</name>
    <dbReference type="NCBI Taxonomy" id="491253"/>
    <lineage>
        <taxon>Eukaryota</taxon>
        <taxon>Fungi</taxon>
        <taxon>Dikarya</taxon>
        <taxon>Ascomycota</taxon>
        <taxon>Pezizomycotina</taxon>
        <taxon>Sordariomycetes</taxon>
        <taxon>Hypocreomycetidae</taxon>
        <taxon>Hypocreales</taxon>
        <taxon>Hypocreaceae</taxon>
        <taxon>Cladobotryum</taxon>
    </lineage>
</organism>
<proteinExistence type="predicted"/>
<evidence type="ECO:0008006" key="4">
    <source>
        <dbReference type="Google" id="ProtNLM"/>
    </source>
</evidence>